<accession>A0A4R8DII4</accession>
<keyword evidence="3" id="KW-0255">Endonuclease</keyword>
<feature type="domain" description="YhcG N-terminal" evidence="2">
    <location>
        <begin position="10"/>
        <end position="144"/>
    </location>
</feature>
<keyword evidence="3" id="KW-0540">Nuclease</keyword>
<dbReference type="GO" id="GO:0004519">
    <property type="term" value="F:endonuclease activity"/>
    <property type="evidence" value="ECO:0007669"/>
    <property type="project" value="UniProtKB-KW"/>
</dbReference>
<evidence type="ECO:0000259" key="2">
    <source>
        <dbReference type="Pfam" id="PF17761"/>
    </source>
</evidence>
<gene>
    <name evidence="3" type="ORF">EDB95_4955</name>
</gene>
<dbReference type="Pfam" id="PF17761">
    <property type="entry name" value="DUF1016_N"/>
    <property type="match status" value="1"/>
</dbReference>
<organism evidence="3 4">
    <name type="scientific">Dinghuibacter silviterrae</name>
    <dbReference type="NCBI Taxonomy" id="1539049"/>
    <lineage>
        <taxon>Bacteria</taxon>
        <taxon>Pseudomonadati</taxon>
        <taxon>Bacteroidota</taxon>
        <taxon>Chitinophagia</taxon>
        <taxon>Chitinophagales</taxon>
        <taxon>Chitinophagaceae</taxon>
        <taxon>Dinghuibacter</taxon>
    </lineage>
</organism>
<dbReference type="Gene3D" id="3.40.1350.10">
    <property type="match status" value="1"/>
</dbReference>
<dbReference type="InterPro" id="IPR011856">
    <property type="entry name" value="tRNA_endonuc-like_dom_sf"/>
</dbReference>
<evidence type="ECO:0000313" key="3">
    <source>
        <dbReference type="EMBL" id="TDW97114.1"/>
    </source>
</evidence>
<dbReference type="EMBL" id="SODV01000002">
    <property type="protein sequence ID" value="TDW97114.1"/>
    <property type="molecule type" value="Genomic_DNA"/>
</dbReference>
<evidence type="ECO:0000259" key="1">
    <source>
        <dbReference type="Pfam" id="PF06250"/>
    </source>
</evidence>
<name>A0A4R8DII4_9BACT</name>
<dbReference type="InterPro" id="IPR053148">
    <property type="entry name" value="PD-DEXK-like_domain"/>
</dbReference>
<comment type="caution">
    <text evidence="3">The sequence shown here is derived from an EMBL/GenBank/DDBJ whole genome shotgun (WGS) entry which is preliminary data.</text>
</comment>
<dbReference type="RefSeq" id="WP_133998758.1">
    <property type="nucleotide sequence ID" value="NZ_SODV01000002.1"/>
</dbReference>
<dbReference type="PANTHER" id="PTHR30547">
    <property type="entry name" value="UNCHARACTERIZED PROTEIN YHCG-RELATED"/>
    <property type="match status" value="1"/>
</dbReference>
<dbReference type="Pfam" id="PF06250">
    <property type="entry name" value="YhcG_C"/>
    <property type="match status" value="1"/>
</dbReference>
<keyword evidence="4" id="KW-1185">Reference proteome</keyword>
<protein>
    <submittedName>
        <fullName evidence="3">Putative nuclease of restriction endonuclease-like (RecB) superfamily</fullName>
    </submittedName>
</protein>
<dbReference type="AlphaFoldDB" id="A0A4R8DII4"/>
<dbReference type="PANTHER" id="PTHR30547:SF5">
    <property type="entry name" value="NUCLEASE YHCG-RELATED"/>
    <property type="match status" value="1"/>
</dbReference>
<dbReference type="OrthoDB" id="9801263at2"/>
<feature type="domain" description="YhcG PDDEXK nuclease" evidence="1">
    <location>
        <begin position="168"/>
        <end position="322"/>
    </location>
</feature>
<dbReference type="GO" id="GO:0003676">
    <property type="term" value="F:nucleic acid binding"/>
    <property type="evidence" value="ECO:0007669"/>
    <property type="project" value="InterPro"/>
</dbReference>
<evidence type="ECO:0000313" key="4">
    <source>
        <dbReference type="Proteomes" id="UP000294498"/>
    </source>
</evidence>
<proteinExistence type="predicted"/>
<dbReference type="InterPro" id="IPR041527">
    <property type="entry name" value="YhcG_N"/>
</dbReference>
<keyword evidence="3" id="KW-0378">Hydrolase</keyword>
<sequence length="332" mass="38635">MEISSLLIHDIKTLWSEARRQAYTLVNRALVEAYWAIGRRIVEEEQQGADRAAYGAFLLRELAVRLSGELGKGLDERELRKIRQFYLCFPQRDALRPELSWTHYRLLLRVQDPAARTYYCQEAADLGWGTRHLEREIQTGAYQRLLATRRPGEALPVNRVSPVTTPGELIKDPYVLDFLGALPPTGYSESELESAILANLQQFLLELGKGFAFVGRQYPIQTDTRRFYIDLVFYNHILRCFVLLDLKVKELTHADIGQMDMYVRMFDDLKKQSGDNPTVGIILCADKDDTLVRYSVLDENRQLFASRYRLYLPTEEELRQELERERQRLSHD</sequence>
<reference evidence="3 4" key="1">
    <citation type="submission" date="2019-03" db="EMBL/GenBank/DDBJ databases">
        <title>Genomic Encyclopedia of Type Strains, Phase IV (KMG-IV): sequencing the most valuable type-strain genomes for metagenomic binning, comparative biology and taxonomic classification.</title>
        <authorList>
            <person name="Goeker M."/>
        </authorList>
    </citation>
    <scope>NUCLEOTIDE SEQUENCE [LARGE SCALE GENOMIC DNA]</scope>
    <source>
        <strain evidence="3 4">DSM 100059</strain>
    </source>
</reference>
<dbReference type="Proteomes" id="UP000294498">
    <property type="component" value="Unassembled WGS sequence"/>
</dbReference>
<dbReference type="InterPro" id="IPR009362">
    <property type="entry name" value="YhcG_C"/>
</dbReference>